<dbReference type="Proteomes" id="UP001058713">
    <property type="component" value="Chromosome"/>
</dbReference>
<evidence type="ECO:0008006" key="3">
    <source>
        <dbReference type="Google" id="ProtNLM"/>
    </source>
</evidence>
<dbReference type="KEGG" id="lcae:K3721_10850"/>
<reference evidence="1" key="1">
    <citation type="submission" date="2021-08" db="EMBL/GenBank/DDBJ databases">
        <authorList>
            <person name="Nwanade C."/>
            <person name="Wang M."/>
            <person name="Masoudi A."/>
            <person name="Yu Z."/>
            <person name="Liu J."/>
        </authorList>
    </citation>
    <scope>NUCLEOTIDE SEQUENCE</scope>
    <source>
        <strain evidence="1">S122</strain>
    </source>
</reference>
<gene>
    <name evidence="1" type="ORF">K3721_10850</name>
</gene>
<evidence type="ECO:0000313" key="2">
    <source>
        <dbReference type="Proteomes" id="UP001058713"/>
    </source>
</evidence>
<sequence length="182" mass="20837">MSKSLEEIVDFFDYADSYFKACRMLVPMSNFGRSVKEFSSHKDRVFRVGPIYQNLGLAAELTFKTALLLSGSTQSDIRNLRHDLEKIYEQLCEKRDLDKVEKSAFQAAVLVGPPEGMFQRLKEHGQEPHAWFHFATHIRSLNNSYSVFEGKNGLATAEKFRSRYPANDRAFREVCIEALMAG</sequence>
<name>A0A9Q9HIA1_LEICA</name>
<accession>A0A9Q9HIA1</accession>
<dbReference type="RefSeq" id="WP_259970365.1">
    <property type="nucleotide sequence ID" value="NZ_CP081070.1"/>
</dbReference>
<protein>
    <recommendedName>
        <fullName evidence="3">HEPN domain-containing protein</fullName>
    </recommendedName>
</protein>
<proteinExistence type="predicted"/>
<organism evidence="1 2">
    <name type="scientific">Leisingera caerulea</name>
    <name type="common">Phaeobacter caeruleus</name>
    <dbReference type="NCBI Taxonomy" id="506591"/>
    <lineage>
        <taxon>Bacteria</taxon>
        <taxon>Pseudomonadati</taxon>
        <taxon>Pseudomonadota</taxon>
        <taxon>Alphaproteobacteria</taxon>
        <taxon>Rhodobacterales</taxon>
        <taxon>Roseobacteraceae</taxon>
        <taxon>Leisingera</taxon>
    </lineage>
</organism>
<evidence type="ECO:0000313" key="1">
    <source>
        <dbReference type="EMBL" id="UWQ52530.1"/>
    </source>
</evidence>
<dbReference type="AlphaFoldDB" id="A0A9Q9HIA1"/>
<dbReference type="EMBL" id="CP081070">
    <property type="protein sequence ID" value="UWQ52530.1"/>
    <property type="molecule type" value="Genomic_DNA"/>
</dbReference>